<sequence length="300" mass="32552">MAYFSPQFSSSSPVLIMSPQPPHQSPLGMASFANRHASPRSFGSGSNQFASFQSTRPAAAGRKRSRDEASVNLEPDVSALPVEEPETEWVYGPGMTLIKSKTQYVSDAGTQSGTWLEEKKAAEESTVQELRALKRNHKSQRTERSSGALSSAPASATTSPLKINLVSSSPEGRQAPVIDDFTLHLGIGWRRISDDEHIQAAARGWARFIENHFAVSNVRVVLESNGLQSYLVEAAEGFFLFAENLRQGQLVSQTVEGALRNLQCSPPKFDGAETLSAAESPKPVDMRAGAVLADTEMRMD</sequence>
<reference evidence="2" key="1">
    <citation type="submission" date="2020-03" db="EMBL/GenBank/DDBJ databases">
        <title>Draft Genome Sequence of Cylindrodendrum hubeiense.</title>
        <authorList>
            <person name="Buettner E."/>
            <person name="Kellner H."/>
        </authorList>
    </citation>
    <scope>NUCLEOTIDE SEQUENCE</scope>
    <source>
        <strain evidence="2">IHI 201604</strain>
    </source>
</reference>
<dbReference type="Proteomes" id="UP000722485">
    <property type="component" value="Unassembled WGS sequence"/>
</dbReference>
<proteinExistence type="predicted"/>
<dbReference type="AlphaFoldDB" id="A0A9P5H9S9"/>
<gene>
    <name evidence="2" type="ORF">G7Z17_g6024</name>
</gene>
<dbReference type="EMBL" id="JAANBB010000109">
    <property type="protein sequence ID" value="KAF7549965.1"/>
    <property type="molecule type" value="Genomic_DNA"/>
</dbReference>
<keyword evidence="3" id="KW-1185">Reference proteome</keyword>
<feature type="compositionally biased region" description="Polar residues" evidence="1">
    <location>
        <begin position="1"/>
        <end position="13"/>
    </location>
</feature>
<evidence type="ECO:0000256" key="1">
    <source>
        <dbReference type="SAM" id="MobiDB-lite"/>
    </source>
</evidence>
<feature type="compositionally biased region" description="Polar residues" evidence="1">
    <location>
        <begin position="41"/>
        <end position="56"/>
    </location>
</feature>
<comment type="caution">
    <text evidence="2">The sequence shown here is derived from an EMBL/GenBank/DDBJ whole genome shotgun (WGS) entry which is preliminary data.</text>
</comment>
<feature type="region of interest" description="Disordered" evidence="1">
    <location>
        <begin position="1"/>
        <end position="79"/>
    </location>
</feature>
<organism evidence="2 3">
    <name type="scientific">Cylindrodendrum hubeiense</name>
    <dbReference type="NCBI Taxonomy" id="595255"/>
    <lineage>
        <taxon>Eukaryota</taxon>
        <taxon>Fungi</taxon>
        <taxon>Dikarya</taxon>
        <taxon>Ascomycota</taxon>
        <taxon>Pezizomycotina</taxon>
        <taxon>Sordariomycetes</taxon>
        <taxon>Hypocreomycetidae</taxon>
        <taxon>Hypocreales</taxon>
        <taxon>Nectriaceae</taxon>
        <taxon>Cylindrodendrum</taxon>
    </lineage>
</organism>
<evidence type="ECO:0000313" key="2">
    <source>
        <dbReference type="EMBL" id="KAF7549965.1"/>
    </source>
</evidence>
<protein>
    <submittedName>
        <fullName evidence="2">Uncharacterized protein</fullName>
    </submittedName>
</protein>
<feature type="compositionally biased region" description="Low complexity" evidence="1">
    <location>
        <begin position="145"/>
        <end position="155"/>
    </location>
</feature>
<dbReference type="OrthoDB" id="5359669at2759"/>
<feature type="region of interest" description="Disordered" evidence="1">
    <location>
        <begin position="133"/>
        <end position="155"/>
    </location>
</feature>
<accession>A0A9P5H9S9</accession>
<evidence type="ECO:0000313" key="3">
    <source>
        <dbReference type="Proteomes" id="UP000722485"/>
    </source>
</evidence>
<name>A0A9P5H9S9_9HYPO</name>